<protein>
    <submittedName>
        <fullName evidence="2">AMINE OXIDASE</fullName>
    </submittedName>
</protein>
<proteinExistence type="predicted"/>
<dbReference type="EMBL" id="JAPFFL010000009">
    <property type="protein sequence ID" value="KAJ6702849.1"/>
    <property type="molecule type" value="Genomic_DNA"/>
</dbReference>
<organism evidence="2 3">
    <name type="scientific">Salix viminalis</name>
    <name type="common">Common osier</name>
    <name type="synonym">Basket willow</name>
    <dbReference type="NCBI Taxonomy" id="40686"/>
    <lineage>
        <taxon>Eukaryota</taxon>
        <taxon>Viridiplantae</taxon>
        <taxon>Streptophyta</taxon>
        <taxon>Embryophyta</taxon>
        <taxon>Tracheophyta</taxon>
        <taxon>Spermatophyta</taxon>
        <taxon>Magnoliopsida</taxon>
        <taxon>eudicotyledons</taxon>
        <taxon>Gunneridae</taxon>
        <taxon>Pentapetalae</taxon>
        <taxon>rosids</taxon>
        <taxon>fabids</taxon>
        <taxon>Malpighiales</taxon>
        <taxon>Salicaceae</taxon>
        <taxon>Saliceae</taxon>
        <taxon>Salix</taxon>
    </lineage>
</organism>
<feature type="transmembrane region" description="Helical" evidence="1">
    <location>
        <begin position="12"/>
        <end position="39"/>
    </location>
</feature>
<evidence type="ECO:0000313" key="3">
    <source>
        <dbReference type="Proteomes" id="UP001151529"/>
    </source>
</evidence>
<reference evidence="2" key="1">
    <citation type="submission" date="2022-11" db="EMBL/GenBank/DDBJ databases">
        <authorList>
            <person name="Hyden B.L."/>
            <person name="Feng K."/>
            <person name="Yates T."/>
            <person name="Jawdy S."/>
            <person name="Smart L.B."/>
            <person name="Muchero W."/>
        </authorList>
    </citation>
    <scope>NUCLEOTIDE SEQUENCE</scope>
    <source>
        <tissue evidence="2">Shoot tip</tissue>
    </source>
</reference>
<name>A0A9Q0QA70_SALVM</name>
<feature type="transmembrane region" description="Helical" evidence="1">
    <location>
        <begin position="59"/>
        <end position="79"/>
    </location>
</feature>
<sequence length="224" mass="25245">MRPQVDRTWYQTLWVIFAQPLLQTFLPYFLMGLLIFAPLNCTLLLKESMKVAVHWLLPLVWVSSGILAALPSVAAKWILVGKKKAGQTVQIWSTGVFMDTVWQAFRTVVGDYFMEMTSGSILFLLWLKLMGSDICLDQGAYVDSMGAALNPEMVEIERGGCVGREALLFEHIYEEGEGERVKFGKIRVGEGGFIGSRAISMPGVKSRKRRKSQCSFPCHERRNC</sequence>
<keyword evidence="3" id="KW-1185">Reference proteome</keyword>
<dbReference type="AlphaFoldDB" id="A0A9Q0QA70"/>
<comment type="caution">
    <text evidence="2">The sequence shown here is derived from an EMBL/GenBank/DDBJ whole genome shotgun (WGS) entry which is preliminary data.</text>
</comment>
<gene>
    <name evidence="2" type="ORF">OIU85_028874</name>
</gene>
<dbReference type="OrthoDB" id="846505at2759"/>
<accession>A0A9Q0QA70</accession>
<reference evidence="2" key="2">
    <citation type="journal article" date="2023" name="Int. J. Mol. Sci.">
        <title>De Novo Assembly and Annotation of 11 Diverse Shrub Willow (Salix) Genomes Reveals Novel Gene Organization in Sex-Linked Regions.</title>
        <authorList>
            <person name="Hyden B."/>
            <person name="Feng K."/>
            <person name="Yates T.B."/>
            <person name="Jawdy S."/>
            <person name="Cereghino C."/>
            <person name="Smart L.B."/>
            <person name="Muchero W."/>
        </authorList>
    </citation>
    <scope>NUCLEOTIDE SEQUENCE [LARGE SCALE GENOMIC DNA]</scope>
    <source>
        <tissue evidence="2">Shoot tip</tissue>
    </source>
</reference>
<keyword evidence="1" id="KW-0472">Membrane</keyword>
<dbReference type="Proteomes" id="UP001151529">
    <property type="component" value="Chromosome 3"/>
</dbReference>
<evidence type="ECO:0000313" key="2">
    <source>
        <dbReference type="EMBL" id="KAJ6702849.1"/>
    </source>
</evidence>
<keyword evidence="1" id="KW-0812">Transmembrane</keyword>
<evidence type="ECO:0000256" key="1">
    <source>
        <dbReference type="SAM" id="Phobius"/>
    </source>
</evidence>
<keyword evidence="1" id="KW-1133">Transmembrane helix</keyword>